<protein>
    <recommendedName>
        <fullName evidence="4">Large ribosomal subunit protein bL20m</fullName>
    </recommendedName>
    <alternativeName>
        <fullName evidence="5">39S ribosomal protein L20, mitochondrial</fullName>
    </alternativeName>
</protein>
<dbReference type="Proteomes" id="UP000694844">
    <property type="component" value="Chromosome 5"/>
</dbReference>
<comment type="similarity">
    <text evidence="1 6">Belongs to the bacterial ribosomal protein bL20 family.</text>
</comment>
<dbReference type="OrthoDB" id="10251781at2759"/>
<dbReference type="AlphaFoldDB" id="A0A8B8EVB9"/>
<accession>A0A8B8EVB9</accession>
<gene>
    <name evidence="8" type="primary">LOC111137006</name>
</gene>
<dbReference type="GeneID" id="111137006"/>
<organism evidence="7 8">
    <name type="scientific">Crassostrea virginica</name>
    <name type="common">Eastern oyster</name>
    <dbReference type="NCBI Taxonomy" id="6565"/>
    <lineage>
        <taxon>Eukaryota</taxon>
        <taxon>Metazoa</taxon>
        <taxon>Spiralia</taxon>
        <taxon>Lophotrochozoa</taxon>
        <taxon>Mollusca</taxon>
        <taxon>Bivalvia</taxon>
        <taxon>Autobranchia</taxon>
        <taxon>Pteriomorphia</taxon>
        <taxon>Ostreida</taxon>
        <taxon>Ostreoidea</taxon>
        <taxon>Ostreidae</taxon>
        <taxon>Crassostrea</taxon>
    </lineage>
</organism>
<dbReference type="InterPro" id="IPR035566">
    <property type="entry name" value="Ribosomal_protein_bL20_C"/>
</dbReference>
<dbReference type="NCBIfam" id="TIGR01032">
    <property type="entry name" value="rplT_bact"/>
    <property type="match status" value="1"/>
</dbReference>
<evidence type="ECO:0000256" key="2">
    <source>
        <dbReference type="ARBA" id="ARBA00022980"/>
    </source>
</evidence>
<proteinExistence type="inferred from homology"/>
<keyword evidence="7" id="KW-1185">Reference proteome</keyword>
<dbReference type="GO" id="GO:0005840">
    <property type="term" value="C:ribosome"/>
    <property type="evidence" value="ECO:0007669"/>
    <property type="project" value="UniProtKB-KW"/>
</dbReference>
<dbReference type="GO" id="GO:0019843">
    <property type="term" value="F:rRNA binding"/>
    <property type="evidence" value="ECO:0007669"/>
    <property type="project" value="InterPro"/>
</dbReference>
<dbReference type="GO" id="GO:0006412">
    <property type="term" value="P:translation"/>
    <property type="evidence" value="ECO:0007669"/>
    <property type="project" value="InterPro"/>
</dbReference>
<reference evidence="8" key="1">
    <citation type="submission" date="2025-08" db="UniProtKB">
        <authorList>
            <consortium name="RefSeq"/>
        </authorList>
    </citation>
    <scope>IDENTIFICATION</scope>
    <source>
        <tissue evidence="8">Whole sample</tissue>
    </source>
</reference>
<sequence>MVFLSRQVYARIFRIRRMEEGAKNPDRTNKKNFIFRMTWHFYGRRRNCYKIAVRAAQKMLQRQTRSRRQKKLDLKALWVQRITAALQEHKMEYVPFMSVLSEADVQLNRKVLHDLCIYEPRTFQGLVEFARQRQQEIGLYDAIAPVPPGIITRTMFEKEEKKKTKREIRRQRIGHKRLQ</sequence>
<evidence type="ECO:0000256" key="1">
    <source>
        <dbReference type="ARBA" id="ARBA00007698"/>
    </source>
</evidence>
<name>A0A8B8EVB9_CRAVI</name>
<dbReference type="PRINTS" id="PR00062">
    <property type="entry name" value="RIBOSOMALL20"/>
</dbReference>
<evidence type="ECO:0000256" key="3">
    <source>
        <dbReference type="ARBA" id="ARBA00023274"/>
    </source>
</evidence>
<dbReference type="Pfam" id="PF00453">
    <property type="entry name" value="Ribosomal_L20"/>
    <property type="match status" value="1"/>
</dbReference>
<dbReference type="InterPro" id="IPR005813">
    <property type="entry name" value="Ribosomal_bL20"/>
</dbReference>
<dbReference type="GO" id="GO:1990904">
    <property type="term" value="C:ribonucleoprotein complex"/>
    <property type="evidence" value="ECO:0007669"/>
    <property type="project" value="UniProtKB-KW"/>
</dbReference>
<dbReference type="GO" id="GO:0003735">
    <property type="term" value="F:structural constituent of ribosome"/>
    <property type="evidence" value="ECO:0007669"/>
    <property type="project" value="InterPro"/>
</dbReference>
<evidence type="ECO:0000256" key="6">
    <source>
        <dbReference type="RuleBase" id="RU000561"/>
    </source>
</evidence>
<evidence type="ECO:0000313" key="7">
    <source>
        <dbReference type="Proteomes" id="UP000694844"/>
    </source>
</evidence>
<evidence type="ECO:0000256" key="4">
    <source>
        <dbReference type="ARBA" id="ARBA00072767"/>
    </source>
</evidence>
<keyword evidence="3 6" id="KW-0687">Ribonucleoprotein</keyword>
<dbReference type="PANTHER" id="PTHR10986">
    <property type="entry name" value="39S RIBOSOMAL PROTEIN L20"/>
    <property type="match status" value="1"/>
</dbReference>
<dbReference type="Gene3D" id="6.10.160.10">
    <property type="match status" value="1"/>
</dbReference>
<dbReference type="KEGG" id="cvn:111137006"/>
<dbReference type="Gene3D" id="1.10.1900.20">
    <property type="entry name" value="Ribosomal protein L20"/>
    <property type="match status" value="1"/>
</dbReference>
<evidence type="ECO:0000313" key="8">
    <source>
        <dbReference type="RefSeq" id="XP_022343935.1"/>
    </source>
</evidence>
<dbReference type="RefSeq" id="XP_022343935.1">
    <property type="nucleotide sequence ID" value="XM_022488227.1"/>
</dbReference>
<evidence type="ECO:0000256" key="5">
    <source>
        <dbReference type="ARBA" id="ARBA00076245"/>
    </source>
</evidence>
<dbReference type="SUPFAM" id="SSF74731">
    <property type="entry name" value="Ribosomal protein L20"/>
    <property type="match status" value="1"/>
</dbReference>
<dbReference type="FunFam" id="1.10.1900.20:FF:000001">
    <property type="entry name" value="50S ribosomal protein L20"/>
    <property type="match status" value="1"/>
</dbReference>
<keyword evidence="2 6" id="KW-0689">Ribosomal protein</keyword>